<evidence type="ECO:0000313" key="2">
    <source>
        <dbReference type="EMBL" id="KYG65399.1"/>
    </source>
</evidence>
<accession>A0A161QGL8</accession>
<reference evidence="2 3" key="1">
    <citation type="submission" date="2016-03" db="EMBL/GenBank/DDBJ databases">
        <authorList>
            <person name="Ploux O."/>
        </authorList>
    </citation>
    <scope>NUCLEOTIDE SEQUENCE [LARGE SCALE GENOMIC DNA]</scope>
    <source>
        <strain evidence="2 3">EC13</strain>
    </source>
</reference>
<dbReference type="AlphaFoldDB" id="A0A161QGL8"/>
<comment type="caution">
    <text evidence="2">The sequence shown here is derived from an EMBL/GenBank/DDBJ whole genome shotgun (WGS) entry which is preliminary data.</text>
</comment>
<proteinExistence type="predicted"/>
<dbReference type="Proteomes" id="UP000075799">
    <property type="component" value="Unassembled WGS sequence"/>
</dbReference>
<gene>
    <name evidence="2" type="ORF">AZI87_12690</name>
</gene>
<sequence length="221" mass="25759">MKTLGFFFILMFSFVATAGTLENRESNGGKGIVVGEKAYLLDLLERSPYDASLPSKTTFVLGLKKEAVFRLFPASFPREKIYRKLIDLNQFSPEVMMHLYNTARRLQWELVEGPLVLTTDDNFVDGHWKGYPLVQFAERRVNAIRIDRKMWHRLDDVNKVALVLHEIVYSAIDPISTGFQSDLTRFFVSSIFSKEDFRAMNYEHTRLFWQSVFFLKPVIRD</sequence>
<evidence type="ECO:0000313" key="3">
    <source>
        <dbReference type="Proteomes" id="UP000075799"/>
    </source>
</evidence>
<protein>
    <submittedName>
        <fullName evidence="2">Uncharacterized protein</fullName>
    </submittedName>
</protein>
<dbReference type="RefSeq" id="WP_063207684.1">
    <property type="nucleotide sequence ID" value="NZ_LUKD01000005.1"/>
</dbReference>
<keyword evidence="1" id="KW-0732">Signal</keyword>
<name>A0A161QGL8_BDEBC</name>
<feature type="signal peptide" evidence="1">
    <location>
        <begin position="1"/>
        <end position="18"/>
    </location>
</feature>
<dbReference type="OrthoDB" id="9820722at2"/>
<feature type="chain" id="PRO_5007825194" evidence="1">
    <location>
        <begin position="19"/>
        <end position="221"/>
    </location>
</feature>
<organism evidence="2 3">
    <name type="scientific">Bdellovibrio bacteriovorus</name>
    <dbReference type="NCBI Taxonomy" id="959"/>
    <lineage>
        <taxon>Bacteria</taxon>
        <taxon>Pseudomonadati</taxon>
        <taxon>Bdellovibrionota</taxon>
        <taxon>Bdellovibrionia</taxon>
        <taxon>Bdellovibrionales</taxon>
        <taxon>Pseudobdellovibrionaceae</taxon>
        <taxon>Bdellovibrio</taxon>
    </lineage>
</organism>
<evidence type="ECO:0000256" key="1">
    <source>
        <dbReference type="SAM" id="SignalP"/>
    </source>
</evidence>
<dbReference type="EMBL" id="LUKD01000005">
    <property type="protein sequence ID" value="KYG65399.1"/>
    <property type="molecule type" value="Genomic_DNA"/>
</dbReference>